<dbReference type="AlphaFoldDB" id="A0A428RLQ1"/>
<protein>
    <submittedName>
        <fullName evidence="1">Uncharacterized protein</fullName>
    </submittedName>
</protein>
<dbReference type="EMBL" id="NKCK01000698">
    <property type="protein sequence ID" value="RSL78457.1"/>
    <property type="molecule type" value="Genomic_DNA"/>
</dbReference>
<evidence type="ECO:0000313" key="1">
    <source>
        <dbReference type="EMBL" id="RSL78457.1"/>
    </source>
</evidence>
<accession>A0A428RLQ1</accession>
<dbReference type="Proteomes" id="UP000287144">
    <property type="component" value="Unassembled WGS sequence"/>
</dbReference>
<sequence length="95" mass="10960">MSDEPIPVKTMSTLGFTLKRRFVEHAQNALTLAIKSQDPNRIAIALTISDHVLNAPSPTPDKLDQWLKVQEKFHKQVPQHWRDVNKWIYSNQGDE</sequence>
<comment type="caution">
    <text evidence="1">The sequence shown here is derived from an EMBL/GenBank/DDBJ whole genome shotgun (WGS) entry which is preliminary data.</text>
</comment>
<reference evidence="1 2" key="1">
    <citation type="submission" date="2017-06" db="EMBL/GenBank/DDBJ databases">
        <title>Comparative genomic analysis of Ambrosia Fusariam Clade fungi.</title>
        <authorList>
            <person name="Stajich J.E."/>
            <person name="Carrillo J."/>
            <person name="Kijimoto T."/>
            <person name="Eskalen A."/>
            <person name="O'Donnell K."/>
            <person name="Kasson M."/>
        </authorList>
    </citation>
    <scope>NUCLEOTIDE SEQUENCE [LARGE SCALE GENOMIC DNA]</scope>
    <source>
        <strain evidence="1 2">NRRL62579</strain>
    </source>
</reference>
<name>A0A428RLQ1_9HYPO</name>
<organism evidence="1 2">
    <name type="scientific">Fusarium oligoseptatum</name>
    <dbReference type="NCBI Taxonomy" id="2604345"/>
    <lineage>
        <taxon>Eukaryota</taxon>
        <taxon>Fungi</taxon>
        <taxon>Dikarya</taxon>
        <taxon>Ascomycota</taxon>
        <taxon>Pezizomycotina</taxon>
        <taxon>Sordariomycetes</taxon>
        <taxon>Hypocreomycetidae</taxon>
        <taxon>Hypocreales</taxon>
        <taxon>Nectriaceae</taxon>
        <taxon>Fusarium</taxon>
        <taxon>Fusarium solani species complex</taxon>
    </lineage>
</organism>
<gene>
    <name evidence="1" type="ORF">CEP52_017629</name>
</gene>
<evidence type="ECO:0000313" key="2">
    <source>
        <dbReference type="Proteomes" id="UP000287144"/>
    </source>
</evidence>
<keyword evidence="2" id="KW-1185">Reference proteome</keyword>
<proteinExistence type="predicted"/>